<feature type="region of interest" description="Disordered" evidence="1">
    <location>
        <begin position="238"/>
        <end position="272"/>
    </location>
</feature>
<dbReference type="EMBL" id="JANBQB010000280">
    <property type="protein sequence ID" value="KAJ1978382.1"/>
    <property type="molecule type" value="Genomic_DNA"/>
</dbReference>
<evidence type="ECO:0000256" key="1">
    <source>
        <dbReference type="SAM" id="MobiDB-lite"/>
    </source>
</evidence>
<dbReference type="Proteomes" id="UP001151582">
    <property type="component" value="Unassembled WGS sequence"/>
</dbReference>
<evidence type="ECO:0000313" key="2">
    <source>
        <dbReference type="EMBL" id="KAJ1978382.1"/>
    </source>
</evidence>
<protein>
    <submittedName>
        <fullName evidence="2">Uncharacterized protein</fullName>
    </submittedName>
</protein>
<feature type="compositionally biased region" description="Polar residues" evidence="1">
    <location>
        <begin position="261"/>
        <end position="270"/>
    </location>
</feature>
<organism evidence="2 3">
    <name type="scientific">Dimargaris verticillata</name>
    <dbReference type="NCBI Taxonomy" id="2761393"/>
    <lineage>
        <taxon>Eukaryota</taxon>
        <taxon>Fungi</taxon>
        <taxon>Fungi incertae sedis</taxon>
        <taxon>Zoopagomycota</taxon>
        <taxon>Kickxellomycotina</taxon>
        <taxon>Dimargaritomycetes</taxon>
        <taxon>Dimargaritales</taxon>
        <taxon>Dimargaritaceae</taxon>
        <taxon>Dimargaris</taxon>
    </lineage>
</organism>
<dbReference type="AlphaFoldDB" id="A0A9W8B6H4"/>
<proteinExistence type="predicted"/>
<evidence type="ECO:0000313" key="3">
    <source>
        <dbReference type="Proteomes" id="UP001151582"/>
    </source>
</evidence>
<name>A0A9W8B6H4_9FUNG</name>
<reference evidence="2" key="1">
    <citation type="submission" date="2022-07" db="EMBL/GenBank/DDBJ databases">
        <title>Phylogenomic reconstructions and comparative analyses of Kickxellomycotina fungi.</title>
        <authorList>
            <person name="Reynolds N.K."/>
            <person name="Stajich J.E."/>
            <person name="Barry K."/>
            <person name="Grigoriev I.V."/>
            <person name="Crous P."/>
            <person name="Smith M.E."/>
        </authorList>
    </citation>
    <scope>NUCLEOTIDE SEQUENCE</scope>
    <source>
        <strain evidence="2">RSA 567</strain>
    </source>
</reference>
<keyword evidence="3" id="KW-1185">Reference proteome</keyword>
<feature type="non-terminal residue" evidence="2">
    <location>
        <position position="407"/>
    </location>
</feature>
<gene>
    <name evidence="2" type="ORF">H4R34_003220</name>
</gene>
<accession>A0A9W8B6H4</accession>
<comment type="caution">
    <text evidence="2">The sequence shown here is derived from an EMBL/GenBank/DDBJ whole genome shotgun (WGS) entry which is preliminary data.</text>
</comment>
<sequence>MELALDWKTIFFRRDQGAAAFFRRVLPLAPAGTTYFDTPIDIAIPVGTTTGALVLYFTITAACFDIDRKGSNLDPTSSAIHLYYAELEHNTITGSESRLALDLGCFASGPRLRRQNRCNTRHATEAPDSDWVHVSPPNAATTNCPTVVSQPRDYSCEIAWSFSPPNGSIATETLAKSVLGSPQPSTWPHDEVSHAVWKRCQVLCKKSGRIFLDITYRITFIADVASLPRSVPTVSLRENARNSPNGAITAMEKDNPALGSETPSELTSDNCSQFSSLTSSQCPSSLATSSITPKRPKGWLRRTKSVVFNQLLTKLSGPSAEVYITPTKLPSIPISAANDSERNPATGPAPLNAMQLLPGALSDETSPRAKETYSEHDVHSTAFGTEVRRDYWRQASQASLGTGLLSD</sequence>